<evidence type="ECO:0008006" key="4">
    <source>
        <dbReference type="Google" id="ProtNLM"/>
    </source>
</evidence>
<feature type="transmembrane region" description="Helical" evidence="1">
    <location>
        <begin position="114"/>
        <end position="135"/>
    </location>
</feature>
<organism evidence="2 3">
    <name type="scientific">Nezara viridula</name>
    <name type="common">Southern green stink bug</name>
    <name type="synonym">Cimex viridulus</name>
    <dbReference type="NCBI Taxonomy" id="85310"/>
    <lineage>
        <taxon>Eukaryota</taxon>
        <taxon>Metazoa</taxon>
        <taxon>Ecdysozoa</taxon>
        <taxon>Arthropoda</taxon>
        <taxon>Hexapoda</taxon>
        <taxon>Insecta</taxon>
        <taxon>Pterygota</taxon>
        <taxon>Neoptera</taxon>
        <taxon>Paraneoptera</taxon>
        <taxon>Hemiptera</taxon>
        <taxon>Heteroptera</taxon>
        <taxon>Panheteroptera</taxon>
        <taxon>Pentatomomorpha</taxon>
        <taxon>Pentatomoidea</taxon>
        <taxon>Pentatomidae</taxon>
        <taxon>Pentatominae</taxon>
        <taxon>Nezara</taxon>
    </lineage>
</organism>
<gene>
    <name evidence="2" type="ORF">NEZAVI_LOCUS10439</name>
</gene>
<keyword evidence="1" id="KW-1133">Transmembrane helix</keyword>
<feature type="transmembrane region" description="Helical" evidence="1">
    <location>
        <begin position="48"/>
        <end position="69"/>
    </location>
</feature>
<keyword evidence="3" id="KW-1185">Reference proteome</keyword>
<protein>
    <recommendedName>
        <fullName evidence="4">Odorant receptor</fullName>
    </recommendedName>
</protein>
<feature type="transmembrane region" description="Helical" evidence="1">
    <location>
        <begin position="20"/>
        <end position="42"/>
    </location>
</feature>
<dbReference type="Proteomes" id="UP001152798">
    <property type="component" value="Chromosome 5"/>
</dbReference>
<keyword evidence="1" id="KW-0472">Membrane</keyword>
<accession>A0A9P0HFE0</accession>
<sequence length="250" mass="28674">MHIIGLYPNVNKVGLFWGFFRAVVVGSLLLFHTVGLFVSSAYLYEINFIYFSTSLHYSLIVGISFLYVLHFNTNRHYFARYHSRMYFNFYDYHEEITVEIRDLIKKGKKEKIRLTILPVFSTLAAVCVLLLAPILDKYGTFDFDIETSINFNLPLPMVYVFDSSTRAGYLVALTHQLLSAMLCGVVLGGTGYSFIATASTIATQMRILINRLDTIESRALSMYEAKYGPNPAQNDYDLYRDEKFSKCLEN</sequence>
<keyword evidence="1" id="KW-0812">Transmembrane</keyword>
<dbReference type="OrthoDB" id="6616127at2759"/>
<proteinExistence type="predicted"/>
<evidence type="ECO:0000256" key="1">
    <source>
        <dbReference type="SAM" id="Phobius"/>
    </source>
</evidence>
<dbReference type="AlphaFoldDB" id="A0A9P0HFE0"/>
<evidence type="ECO:0000313" key="3">
    <source>
        <dbReference type="Proteomes" id="UP001152798"/>
    </source>
</evidence>
<dbReference type="EMBL" id="OV725081">
    <property type="protein sequence ID" value="CAH1401413.1"/>
    <property type="molecule type" value="Genomic_DNA"/>
</dbReference>
<feature type="transmembrane region" description="Helical" evidence="1">
    <location>
        <begin position="177"/>
        <end position="202"/>
    </location>
</feature>
<name>A0A9P0HFE0_NEZVI</name>
<reference evidence="2" key="1">
    <citation type="submission" date="2022-01" db="EMBL/GenBank/DDBJ databases">
        <authorList>
            <person name="King R."/>
        </authorList>
    </citation>
    <scope>NUCLEOTIDE SEQUENCE</scope>
</reference>
<evidence type="ECO:0000313" key="2">
    <source>
        <dbReference type="EMBL" id="CAH1401413.1"/>
    </source>
</evidence>